<evidence type="ECO:0000256" key="2">
    <source>
        <dbReference type="ARBA" id="ARBA00010663"/>
    </source>
</evidence>
<dbReference type="InterPro" id="IPR052954">
    <property type="entry name" value="GPCR-Ligand_Int"/>
</dbReference>
<dbReference type="PANTHER" id="PTHR46641:SF10">
    <property type="entry name" value="G-PROTEIN COUPLED RECEPTORS FAMILY 1 PROFILE DOMAIN-CONTAINING PROTEIN"/>
    <property type="match status" value="1"/>
</dbReference>
<evidence type="ECO:0000313" key="7">
    <source>
        <dbReference type="EMBL" id="CAF2923417.1"/>
    </source>
</evidence>
<dbReference type="PANTHER" id="PTHR46641">
    <property type="entry name" value="FMRFAMIDE RECEPTOR-RELATED"/>
    <property type="match status" value="1"/>
</dbReference>
<evidence type="ECO:0000256" key="4">
    <source>
        <dbReference type="ARBA" id="ARBA00022989"/>
    </source>
</evidence>
<sequence>MNNSSFVGLNQSSLNNSVYVCSGATKEEFAYFEKASHYIDGFGQAILCVIGIIGNCIAIPVLCSKKLDSVFYRLLVCLALSDNVYLICALLESFRSHLDVPWNIDTHTILYVHAIYPIHNIVLCCSIYITAAIAFERYMAVCKPVVYHNHMMRNGHSSWFRALIYYMIPVLLFCIIINIPKFMELEIEAFPNVEGKNSNIGSENESENRQALLLVLIIFLFLICNTPRIFLTLKETFSVKQFKEDYLNGCQSLPLWILFTGSFSHIFLTFNSSMNFFLYCCMSSSFRDVLSSHCNIGSKLNTLIHFISALLPRRRQEETLAGTQQTQNTHVDGEGILMTAL</sequence>
<dbReference type="AlphaFoldDB" id="A0A7R8CYE0"/>
<keyword evidence="8" id="KW-1185">Reference proteome</keyword>
<keyword evidence="3" id="KW-0812">Transmembrane</keyword>
<evidence type="ECO:0000259" key="6">
    <source>
        <dbReference type="PROSITE" id="PS50262"/>
    </source>
</evidence>
<evidence type="ECO:0000256" key="5">
    <source>
        <dbReference type="ARBA" id="ARBA00023136"/>
    </source>
</evidence>
<comment type="subcellular location">
    <subcellularLocation>
        <location evidence="1">Membrane</location>
    </subcellularLocation>
</comment>
<accession>A0A7R8CYE0</accession>
<evidence type="ECO:0000256" key="1">
    <source>
        <dbReference type="ARBA" id="ARBA00004370"/>
    </source>
</evidence>
<feature type="domain" description="G-protein coupled receptors family 1 profile" evidence="6">
    <location>
        <begin position="54"/>
        <end position="183"/>
    </location>
</feature>
<dbReference type="EMBL" id="HG994583">
    <property type="protein sequence ID" value="CAF2923417.1"/>
    <property type="molecule type" value="Genomic_DNA"/>
</dbReference>
<dbReference type="InterPro" id="IPR000276">
    <property type="entry name" value="GPCR_Rhodpsn"/>
</dbReference>
<protein>
    <submittedName>
        <fullName evidence="7">(salmon louse) hypothetical protein</fullName>
    </submittedName>
</protein>
<dbReference type="PROSITE" id="PS50262">
    <property type="entry name" value="G_PROTEIN_RECEP_F1_2"/>
    <property type="match status" value="1"/>
</dbReference>
<dbReference type="OrthoDB" id="10011262at2759"/>
<dbReference type="GO" id="GO:0016020">
    <property type="term" value="C:membrane"/>
    <property type="evidence" value="ECO:0007669"/>
    <property type="project" value="UniProtKB-SubCell"/>
</dbReference>
<keyword evidence="5" id="KW-0472">Membrane</keyword>
<evidence type="ECO:0000256" key="3">
    <source>
        <dbReference type="ARBA" id="ARBA00022692"/>
    </source>
</evidence>
<name>A0A7R8CYE0_LEPSM</name>
<proteinExistence type="inferred from homology"/>
<reference evidence="7" key="1">
    <citation type="submission" date="2021-02" db="EMBL/GenBank/DDBJ databases">
        <authorList>
            <person name="Bekaert M."/>
        </authorList>
    </citation>
    <scope>NUCLEOTIDE SEQUENCE</scope>
    <source>
        <strain evidence="7">IoA-00</strain>
    </source>
</reference>
<dbReference type="PRINTS" id="PR00237">
    <property type="entry name" value="GPCRRHODOPSN"/>
</dbReference>
<organism evidence="7 8">
    <name type="scientific">Lepeophtheirus salmonis</name>
    <name type="common">Salmon louse</name>
    <name type="synonym">Caligus salmonis</name>
    <dbReference type="NCBI Taxonomy" id="72036"/>
    <lineage>
        <taxon>Eukaryota</taxon>
        <taxon>Metazoa</taxon>
        <taxon>Ecdysozoa</taxon>
        <taxon>Arthropoda</taxon>
        <taxon>Crustacea</taxon>
        <taxon>Multicrustacea</taxon>
        <taxon>Hexanauplia</taxon>
        <taxon>Copepoda</taxon>
        <taxon>Siphonostomatoida</taxon>
        <taxon>Caligidae</taxon>
        <taxon>Lepeophtheirus</taxon>
    </lineage>
</organism>
<keyword evidence="4" id="KW-1133">Transmembrane helix</keyword>
<dbReference type="InterPro" id="IPR017452">
    <property type="entry name" value="GPCR_Rhodpsn_7TM"/>
</dbReference>
<dbReference type="Proteomes" id="UP000675881">
    <property type="component" value="Chromosome 4"/>
</dbReference>
<evidence type="ECO:0000313" key="8">
    <source>
        <dbReference type="Proteomes" id="UP000675881"/>
    </source>
</evidence>
<gene>
    <name evidence="7" type="ORF">LSAA_8245</name>
</gene>
<dbReference type="Pfam" id="PF00001">
    <property type="entry name" value="7tm_1"/>
    <property type="match status" value="1"/>
</dbReference>
<comment type="similarity">
    <text evidence="2">Belongs to the G-protein coupled receptor 1 family.</text>
</comment>
<dbReference type="Gene3D" id="1.20.1070.10">
    <property type="entry name" value="Rhodopsin 7-helix transmembrane proteins"/>
    <property type="match status" value="2"/>
</dbReference>
<dbReference type="GO" id="GO:0004930">
    <property type="term" value="F:G protein-coupled receptor activity"/>
    <property type="evidence" value="ECO:0007669"/>
    <property type="project" value="InterPro"/>
</dbReference>
<dbReference type="SUPFAM" id="SSF81321">
    <property type="entry name" value="Family A G protein-coupled receptor-like"/>
    <property type="match status" value="1"/>
</dbReference>